<dbReference type="FunFam" id="3.40.50.300:FF:000011">
    <property type="entry name" value="Putative ABC transporter ATP-binding component"/>
    <property type="match status" value="1"/>
</dbReference>
<accession>A0A975Y0Z1</accession>
<dbReference type="CDD" id="cd03221">
    <property type="entry name" value="ABCF_EF-3"/>
    <property type="match status" value="1"/>
</dbReference>
<keyword evidence="7" id="KW-1185">Reference proteome</keyword>
<dbReference type="SMART" id="SM00382">
    <property type="entry name" value="AAA"/>
    <property type="match status" value="2"/>
</dbReference>
<dbReference type="PROSITE" id="PS50893">
    <property type="entry name" value="ABC_TRANSPORTER_2"/>
    <property type="match status" value="2"/>
</dbReference>
<evidence type="ECO:0000313" key="6">
    <source>
        <dbReference type="EMBL" id="QWZ08976.1"/>
    </source>
</evidence>
<dbReference type="Pfam" id="PF00005">
    <property type="entry name" value="ABC_tran"/>
    <property type="match status" value="2"/>
</dbReference>
<organism evidence="6 7">
    <name type="scientific">Nocardioides panacis</name>
    <dbReference type="NCBI Taxonomy" id="2849501"/>
    <lineage>
        <taxon>Bacteria</taxon>
        <taxon>Bacillati</taxon>
        <taxon>Actinomycetota</taxon>
        <taxon>Actinomycetes</taxon>
        <taxon>Propionibacteriales</taxon>
        <taxon>Nocardioidaceae</taxon>
        <taxon>Nocardioides</taxon>
    </lineage>
</organism>
<proteinExistence type="predicted"/>
<dbReference type="PROSITE" id="PS00211">
    <property type="entry name" value="ABC_TRANSPORTER_1"/>
    <property type="match status" value="1"/>
</dbReference>
<dbReference type="InterPro" id="IPR050611">
    <property type="entry name" value="ABCF"/>
</dbReference>
<dbReference type="RefSeq" id="WP_216940822.1">
    <property type="nucleotide sequence ID" value="NZ_CP077062.1"/>
</dbReference>
<protein>
    <submittedName>
        <fullName evidence="6">ATP-binding cassette domain-containing protein</fullName>
    </submittedName>
</protein>
<evidence type="ECO:0000313" key="7">
    <source>
        <dbReference type="Proteomes" id="UP000683575"/>
    </source>
</evidence>
<keyword evidence="2" id="KW-0547">Nucleotide-binding</keyword>
<dbReference type="Proteomes" id="UP000683575">
    <property type="component" value="Chromosome"/>
</dbReference>
<dbReference type="KEGG" id="nps:KRR39_03855"/>
<dbReference type="InterPro" id="IPR003593">
    <property type="entry name" value="AAA+_ATPase"/>
</dbReference>
<dbReference type="PANTHER" id="PTHR19211:SF14">
    <property type="entry name" value="ATP-BINDING CASSETTE SUB-FAMILY F MEMBER 1"/>
    <property type="match status" value="1"/>
</dbReference>
<feature type="coiled-coil region" evidence="4">
    <location>
        <begin position="269"/>
        <end position="332"/>
    </location>
</feature>
<keyword evidence="3 6" id="KW-0067">ATP-binding</keyword>
<dbReference type="GO" id="GO:0016887">
    <property type="term" value="F:ATP hydrolysis activity"/>
    <property type="evidence" value="ECO:0007669"/>
    <property type="project" value="InterPro"/>
</dbReference>
<gene>
    <name evidence="6" type="ORF">KRR39_03855</name>
</gene>
<keyword evidence="1" id="KW-0677">Repeat</keyword>
<dbReference type="AlphaFoldDB" id="A0A975Y0Z1"/>
<reference evidence="6" key="1">
    <citation type="submission" date="2021-06" db="EMBL/GenBank/DDBJ databases">
        <title>Complete genome sequence of Nocardioides sp. G188.</title>
        <authorList>
            <person name="Im W.-T."/>
        </authorList>
    </citation>
    <scope>NUCLEOTIDE SEQUENCE</scope>
    <source>
        <strain evidence="6">G188</strain>
    </source>
</reference>
<keyword evidence="4" id="KW-0175">Coiled coil</keyword>
<dbReference type="GO" id="GO:0005524">
    <property type="term" value="F:ATP binding"/>
    <property type="evidence" value="ECO:0007669"/>
    <property type="project" value="UniProtKB-KW"/>
</dbReference>
<name>A0A975Y0Z1_9ACTN</name>
<dbReference type="InterPro" id="IPR017871">
    <property type="entry name" value="ABC_transporter-like_CS"/>
</dbReference>
<sequence>MSEALLPGPSALVGRDLSRTYGDRVVLDGVDLLAQPGEPLGVVGENGAGKSTLLRLLAGVEEPDAGSVERPDDLGYLAQEPDFPDGATIGDVLDAALAPLHAAVARLEELAPLLEDADAAEEYDATLTWASLHEAWDADRRADEAAARLGLGELDRRRPVATMSGGQRSRLALAALVTRRPGCVLLDEPTNHLDDQATALLEEFLVSLPGVAVVASHDRAFLDAVCGAVVDLDPSHLGVDGEGGNRFTGGYTAYLAAKRAARRRWQTAFEAQQDELAALRESAETTARQVAHGRPPRDGDKFIHHFKGQNVARTVSRRVRDAERRIDVLERDRIPEPPAPFGFHGVLAQRRSNGTVVAVRDLRVAGRLDLPRVDVPAGGRLLVTGANGSGKSTLLKVVARELAPTSGEVTVAARLVGHLPQDVVFGRPERSAAEAYEAATGSPVPLHELGLLHPRELSRPVGVLSTGQQRRLGLAILVARKPDLLLLDEPTNHISLALADELEESLQHSSGTVVVASHDRWLRRRWSGETLVL</sequence>
<evidence type="ECO:0000256" key="1">
    <source>
        <dbReference type="ARBA" id="ARBA00022737"/>
    </source>
</evidence>
<dbReference type="EMBL" id="CP077062">
    <property type="protein sequence ID" value="QWZ08976.1"/>
    <property type="molecule type" value="Genomic_DNA"/>
</dbReference>
<dbReference type="PANTHER" id="PTHR19211">
    <property type="entry name" value="ATP-BINDING TRANSPORT PROTEIN-RELATED"/>
    <property type="match status" value="1"/>
</dbReference>
<feature type="domain" description="ABC transporter" evidence="5">
    <location>
        <begin position="350"/>
        <end position="533"/>
    </location>
</feature>
<dbReference type="InterPro" id="IPR003439">
    <property type="entry name" value="ABC_transporter-like_ATP-bd"/>
</dbReference>
<feature type="domain" description="ABC transporter" evidence="5">
    <location>
        <begin position="12"/>
        <end position="259"/>
    </location>
</feature>
<evidence type="ECO:0000256" key="4">
    <source>
        <dbReference type="SAM" id="Coils"/>
    </source>
</evidence>
<evidence type="ECO:0000256" key="2">
    <source>
        <dbReference type="ARBA" id="ARBA00022741"/>
    </source>
</evidence>
<evidence type="ECO:0000256" key="3">
    <source>
        <dbReference type="ARBA" id="ARBA00022840"/>
    </source>
</evidence>
<evidence type="ECO:0000259" key="5">
    <source>
        <dbReference type="PROSITE" id="PS50893"/>
    </source>
</evidence>